<protein>
    <submittedName>
        <fullName evidence="5">Subtilisin inhibitor 1</fullName>
    </submittedName>
</protein>
<keyword evidence="3" id="KW-0722">Serine protease inhibitor</keyword>
<dbReference type="PROSITE" id="PS00285">
    <property type="entry name" value="POTATO_INHIBITOR"/>
    <property type="match status" value="1"/>
</dbReference>
<dbReference type="SUPFAM" id="SSF54654">
    <property type="entry name" value="CI-2 family of serine protease inhibitors"/>
    <property type="match status" value="1"/>
</dbReference>
<comment type="similarity">
    <text evidence="1">Belongs to the protease inhibitor I13 (potato type I serine protease inhibitor) family.</text>
</comment>
<evidence type="ECO:0000313" key="5">
    <source>
        <dbReference type="EMBL" id="RVW33755.1"/>
    </source>
</evidence>
<feature type="region of interest" description="Disordered" evidence="4">
    <location>
        <begin position="1"/>
        <end position="46"/>
    </location>
</feature>
<name>A0A438DE47_VITVI</name>
<dbReference type="Proteomes" id="UP000288805">
    <property type="component" value="Unassembled WGS sequence"/>
</dbReference>
<evidence type="ECO:0000256" key="2">
    <source>
        <dbReference type="ARBA" id="ARBA00022690"/>
    </source>
</evidence>
<dbReference type="PRINTS" id="PR00292">
    <property type="entry name" value="POTATOINHBTR"/>
</dbReference>
<dbReference type="InterPro" id="IPR000864">
    <property type="entry name" value="Prot_inh_pot1"/>
</dbReference>
<evidence type="ECO:0000313" key="6">
    <source>
        <dbReference type="Proteomes" id="UP000288805"/>
    </source>
</evidence>
<evidence type="ECO:0000256" key="4">
    <source>
        <dbReference type="SAM" id="MobiDB-lite"/>
    </source>
</evidence>
<evidence type="ECO:0000256" key="3">
    <source>
        <dbReference type="ARBA" id="ARBA00022900"/>
    </source>
</evidence>
<dbReference type="Gene3D" id="3.30.10.10">
    <property type="entry name" value="Trypsin Inhibitor V, subunit A"/>
    <property type="match status" value="1"/>
</dbReference>
<evidence type="ECO:0000256" key="1">
    <source>
        <dbReference type="ARBA" id="ARBA00008210"/>
    </source>
</evidence>
<dbReference type="EMBL" id="QGNW01001665">
    <property type="protein sequence ID" value="RVW33755.1"/>
    <property type="molecule type" value="Genomic_DNA"/>
</dbReference>
<dbReference type="GO" id="GO:0009611">
    <property type="term" value="P:response to wounding"/>
    <property type="evidence" value="ECO:0007669"/>
    <property type="project" value="InterPro"/>
</dbReference>
<dbReference type="Pfam" id="PF00280">
    <property type="entry name" value="potato_inhibit"/>
    <property type="match status" value="1"/>
</dbReference>
<accession>A0A438DE47</accession>
<feature type="compositionally biased region" description="Polar residues" evidence="4">
    <location>
        <begin position="1"/>
        <end position="31"/>
    </location>
</feature>
<dbReference type="GO" id="GO:0004867">
    <property type="term" value="F:serine-type endopeptidase inhibitor activity"/>
    <property type="evidence" value="ECO:0007669"/>
    <property type="project" value="UniProtKB-KW"/>
</dbReference>
<proteinExistence type="inferred from homology"/>
<keyword evidence="2" id="KW-0646">Protease inhibitor</keyword>
<dbReference type="InterPro" id="IPR036354">
    <property type="entry name" value="Prot_inh_pot1_sf"/>
</dbReference>
<reference evidence="5 6" key="1">
    <citation type="journal article" date="2018" name="PLoS Genet.">
        <title>Population sequencing reveals clonal diversity and ancestral inbreeding in the grapevine cultivar Chardonnay.</title>
        <authorList>
            <person name="Roach M.J."/>
            <person name="Johnson D.L."/>
            <person name="Bohlmann J."/>
            <person name="van Vuuren H.J."/>
            <person name="Jones S.J."/>
            <person name="Pretorius I.S."/>
            <person name="Schmidt S.A."/>
            <person name="Borneman A.R."/>
        </authorList>
    </citation>
    <scope>NUCLEOTIDE SEQUENCE [LARGE SCALE GENOMIC DNA]</scope>
    <source>
        <strain evidence="6">cv. Chardonnay</strain>
        <tissue evidence="5">Leaf</tissue>
    </source>
</reference>
<comment type="caution">
    <text evidence="5">The sequence shown here is derived from an EMBL/GenBank/DDBJ whole genome shotgun (WGS) entry which is preliminary data.</text>
</comment>
<dbReference type="AlphaFoldDB" id="A0A438DE47"/>
<dbReference type="PANTHER" id="PTHR33091">
    <property type="entry name" value="PROTEIN, PUTATIVE, EXPRESSED-RELATED"/>
    <property type="match status" value="1"/>
</dbReference>
<gene>
    <name evidence="5" type="primary">ICI1_1</name>
    <name evidence="5" type="ORF">CK203_074896</name>
</gene>
<organism evidence="5 6">
    <name type="scientific">Vitis vinifera</name>
    <name type="common">Grape</name>
    <dbReference type="NCBI Taxonomy" id="29760"/>
    <lineage>
        <taxon>Eukaryota</taxon>
        <taxon>Viridiplantae</taxon>
        <taxon>Streptophyta</taxon>
        <taxon>Embryophyta</taxon>
        <taxon>Tracheophyta</taxon>
        <taxon>Spermatophyta</taxon>
        <taxon>Magnoliopsida</taxon>
        <taxon>eudicotyledons</taxon>
        <taxon>Gunneridae</taxon>
        <taxon>Pentapetalae</taxon>
        <taxon>rosids</taxon>
        <taxon>Vitales</taxon>
        <taxon>Vitaceae</taxon>
        <taxon>Viteae</taxon>
        <taxon>Vitis</taxon>
    </lineage>
</organism>
<sequence>MADENQQTELPQERPQQSTTIPQEQPHQSTILLPGSVGHPSGVEVAPKTTWPEVVGMTVEEAERKIREDMPRVQFQVVPPNCFVTMDFNTRRVRLYVDSEGKVSRAPRIG</sequence>
<dbReference type="PANTHER" id="PTHR33091:SF29">
    <property type="entry name" value="SUBTILISIN INHIBITOR 1"/>
    <property type="match status" value="1"/>
</dbReference>